<dbReference type="EMBL" id="JAIBOA010000004">
    <property type="protein sequence ID" value="MBW8482442.1"/>
    <property type="molecule type" value="Genomic_DNA"/>
</dbReference>
<dbReference type="NCBIfam" id="TIGR00377">
    <property type="entry name" value="ant_ant_sig"/>
    <property type="match status" value="1"/>
</dbReference>
<gene>
    <name evidence="4" type="ORF">K1Y72_08715</name>
</gene>
<evidence type="ECO:0000313" key="4">
    <source>
        <dbReference type="EMBL" id="MBW8482442.1"/>
    </source>
</evidence>
<dbReference type="RefSeq" id="WP_220164960.1">
    <property type="nucleotide sequence ID" value="NZ_JAIBOA010000004.1"/>
</dbReference>
<evidence type="ECO:0000256" key="1">
    <source>
        <dbReference type="ARBA" id="ARBA00009013"/>
    </source>
</evidence>
<dbReference type="Proteomes" id="UP000774570">
    <property type="component" value="Unassembled WGS sequence"/>
</dbReference>
<dbReference type="InterPro" id="IPR002645">
    <property type="entry name" value="STAS_dom"/>
</dbReference>
<dbReference type="InterPro" id="IPR058548">
    <property type="entry name" value="MlaB-like_STAS"/>
</dbReference>
<evidence type="ECO:0000256" key="2">
    <source>
        <dbReference type="RuleBase" id="RU003749"/>
    </source>
</evidence>
<reference evidence="4 5" key="1">
    <citation type="submission" date="2021-07" db="EMBL/GenBank/DDBJ databases">
        <title>Actinomadura sp. PM05-2 isolated from lichen.</title>
        <authorList>
            <person name="Somphong A."/>
            <person name="Phongsopitanun W."/>
            <person name="Tanasupawat S."/>
            <person name="Peongsungnone V."/>
        </authorList>
    </citation>
    <scope>NUCLEOTIDE SEQUENCE [LARGE SCALE GENOMIC DNA]</scope>
    <source>
        <strain evidence="4 5">PM05-2</strain>
    </source>
</reference>
<sequence>MAEGDDRPAAPAAVPLDRLSVETGTRAGYAVARLAGSVELGNHEPLRERLVEALAGTRAALIVDMAQVTFCDSSGLGVFAHLARRCRSDGKTLVVAGLRDRVAQVFQITGMLAFLYAEPTVPDAVAWLDGDRRRSRPPLQAADRAPE</sequence>
<keyword evidence="5" id="KW-1185">Reference proteome</keyword>
<dbReference type="SUPFAM" id="SSF52091">
    <property type="entry name" value="SpoIIaa-like"/>
    <property type="match status" value="1"/>
</dbReference>
<dbReference type="Pfam" id="PF13466">
    <property type="entry name" value="STAS_2"/>
    <property type="match status" value="1"/>
</dbReference>
<organism evidence="4 5">
    <name type="scientific">Actinomadura parmotrematis</name>
    <dbReference type="NCBI Taxonomy" id="2864039"/>
    <lineage>
        <taxon>Bacteria</taxon>
        <taxon>Bacillati</taxon>
        <taxon>Actinomycetota</taxon>
        <taxon>Actinomycetes</taxon>
        <taxon>Streptosporangiales</taxon>
        <taxon>Thermomonosporaceae</taxon>
        <taxon>Actinomadura</taxon>
    </lineage>
</organism>
<comment type="caution">
    <text evidence="4">The sequence shown here is derived from an EMBL/GenBank/DDBJ whole genome shotgun (WGS) entry which is preliminary data.</text>
</comment>
<dbReference type="Gene3D" id="3.30.750.24">
    <property type="entry name" value="STAS domain"/>
    <property type="match status" value="1"/>
</dbReference>
<dbReference type="PANTHER" id="PTHR33495:SF2">
    <property type="entry name" value="ANTI-SIGMA FACTOR ANTAGONIST TM_1081-RELATED"/>
    <property type="match status" value="1"/>
</dbReference>
<comment type="similarity">
    <text evidence="1 2">Belongs to the anti-sigma-factor antagonist family.</text>
</comment>
<feature type="domain" description="STAS" evidence="3">
    <location>
        <begin position="19"/>
        <end position="128"/>
    </location>
</feature>
<dbReference type="InterPro" id="IPR036513">
    <property type="entry name" value="STAS_dom_sf"/>
</dbReference>
<name>A0ABS7FSA1_9ACTN</name>
<protein>
    <recommendedName>
        <fullName evidence="2">Anti-sigma factor antagonist</fullName>
    </recommendedName>
</protein>
<accession>A0ABS7FSA1</accession>
<dbReference type="PROSITE" id="PS50801">
    <property type="entry name" value="STAS"/>
    <property type="match status" value="1"/>
</dbReference>
<dbReference type="InterPro" id="IPR003658">
    <property type="entry name" value="Anti-sigma_ant"/>
</dbReference>
<evidence type="ECO:0000259" key="3">
    <source>
        <dbReference type="PROSITE" id="PS50801"/>
    </source>
</evidence>
<evidence type="ECO:0000313" key="5">
    <source>
        <dbReference type="Proteomes" id="UP000774570"/>
    </source>
</evidence>
<dbReference type="CDD" id="cd07043">
    <property type="entry name" value="STAS_anti-anti-sigma_factors"/>
    <property type="match status" value="1"/>
</dbReference>
<dbReference type="PANTHER" id="PTHR33495">
    <property type="entry name" value="ANTI-SIGMA FACTOR ANTAGONIST TM_1081-RELATED-RELATED"/>
    <property type="match status" value="1"/>
</dbReference>
<proteinExistence type="inferred from homology"/>